<dbReference type="OrthoDB" id="1939285at2759"/>
<dbReference type="InterPro" id="IPR044833">
    <property type="entry name" value="WDL5/6"/>
</dbReference>
<proteinExistence type="inferred from homology"/>
<feature type="compositionally biased region" description="Low complexity" evidence="6">
    <location>
        <begin position="358"/>
        <end position="370"/>
    </location>
</feature>
<feature type="compositionally biased region" description="Polar residues" evidence="6">
    <location>
        <begin position="117"/>
        <end position="127"/>
    </location>
</feature>
<dbReference type="Gramene" id="ERN03734">
    <property type="protein sequence ID" value="ERN03734"/>
    <property type="gene ID" value="AMTR_s00078p00037340"/>
</dbReference>
<dbReference type="HOGENOM" id="CLU_047642_0_0_1"/>
<organism evidence="8 9">
    <name type="scientific">Amborella trichopoda</name>
    <dbReference type="NCBI Taxonomy" id="13333"/>
    <lineage>
        <taxon>Eukaryota</taxon>
        <taxon>Viridiplantae</taxon>
        <taxon>Streptophyta</taxon>
        <taxon>Embryophyta</taxon>
        <taxon>Tracheophyta</taxon>
        <taxon>Spermatophyta</taxon>
        <taxon>Magnoliopsida</taxon>
        <taxon>Amborellales</taxon>
        <taxon>Amborellaceae</taxon>
        <taxon>Amborella</taxon>
    </lineage>
</organism>
<keyword evidence="3" id="KW-0963">Cytoplasm</keyword>
<gene>
    <name evidence="8" type="ORF">AMTR_s00078p00037340</name>
</gene>
<dbReference type="InterPro" id="IPR027329">
    <property type="entry name" value="TPX2_C"/>
</dbReference>
<dbReference type="GO" id="GO:0008017">
    <property type="term" value="F:microtubule binding"/>
    <property type="evidence" value="ECO:0007669"/>
    <property type="project" value="InterPro"/>
</dbReference>
<evidence type="ECO:0000313" key="8">
    <source>
        <dbReference type="EMBL" id="ERN03734.1"/>
    </source>
</evidence>
<dbReference type="Proteomes" id="UP000017836">
    <property type="component" value="Unassembled WGS sequence"/>
</dbReference>
<evidence type="ECO:0000256" key="4">
    <source>
        <dbReference type="ARBA" id="ARBA00022701"/>
    </source>
</evidence>
<dbReference type="PANTHER" id="PTHR31358">
    <property type="entry name" value="PROTEIN WVD2-LIKE 4"/>
    <property type="match status" value="1"/>
</dbReference>
<dbReference type="eggNOG" id="ENOG502REWY">
    <property type="taxonomic scope" value="Eukaryota"/>
</dbReference>
<feature type="compositionally biased region" description="Basic and acidic residues" evidence="6">
    <location>
        <begin position="196"/>
        <end position="219"/>
    </location>
</feature>
<dbReference type="EMBL" id="KI394330">
    <property type="protein sequence ID" value="ERN03734.1"/>
    <property type="molecule type" value="Genomic_DNA"/>
</dbReference>
<feature type="compositionally biased region" description="Basic residues" evidence="6">
    <location>
        <begin position="324"/>
        <end position="333"/>
    </location>
</feature>
<evidence type="ECO:0000259" key="7">
    <source>
        <dbReference type="Pfam" id="PF06886"/>
    </source>
</evidence>
<feature type="region of interest" description="Disordered" evidence="6">
    <location>
        <begin position="294"/>
        <end position="412"/>
    </location>
</feature>
<feature type="compositionally biased region" description="Polar residues" evidence="6">
    <location>
        <begin position="26"/>
        <end position="39"/>
    </location>
</feature>
<feature type="domain" description="TPX2 C-terminal" evidence="7">
    <location>
        <begin position="243"/>
        <end position="318"/>
    </location>
</feature>
<feature type="compositionally biased region" description="Acidic residues" evidence="6">
    <location>
        <begin position="450"/>
        <end position="459"/>
    </location>
</feature>
<evidence type="ECO:0000256" key="6">
    <source>
        <dbReference type="SAM" id="MobiDB-lite"/>
    </source>
</evidence>
<evidence type="ECO:0000313" key="9">
    <source>
        <dbReference type="Proteomes" id="UP000017836"/>
    </source>
</evidence>
<dbReference type="KEGG" id="atr:18431876"/>
<dbReference type="AlphaFoldDB" id="W1P7U8"/>
<reference evidence="9" key="1">
    <citation type="journal article" date="2013" name="Science">
        <title>The Amborella genome and the evolution of flowering plants.</title>
        <authorList>
            <consortium name="Amborella Genome Project"/>
        </authorList>
    </citation>
    <scope>NUCLEOTIDE SEQUENCE [LARGE SCALE GENOMIC DNA]</scope>
</reference>
<dbReference type="GO" id="GO:0005874">
    <property type="term" value="C:microtubule"/>
    <property type="evidence" value="ECO:0007669"/>
    <property type="project" value="UniProtKB-KW"/>
</dbReference>
<feature type="region of interest" description="Disordered" evidence="6">
    <location>
        <begin position="429"/>
        <end position="459"/>
    </location>
</feature>
<feature type="compositionally biased region" description="Basic and acidic residues" evidence="6">
    <location>
        <begin position="60"/>
        <end position="70"/>
    </location>
</feature>
<sequence length="459" mass="49809">MDDGLKMYTSDQVNGLSDLGKEADGNSETSPQTDESVVFNSLKGEVEAGPTSTKSKNSVHAKDLGSEKPNRSKSQKAQGKSGKSNSSIEKPQSPKRVVATWVKKNKDGNHTDGIASHVSNGSVTSTSRSKHNAIQPFALVTNRGSLNGVHPVDSNLDGGSGQQLRSKSMPISRQPKHSGNSGSASSAFKASQSESTKLEDQNLKPSKGESSNKDEEDAHSTSSSPSLAETKPGRVGTTPSYGFSFRCDERAEKRKEFYSKLEEKIHAKEVEKSNLQAKSKETLEAEIKLLRKSLTFKANPMPTFYQEPAPPKVELKKIPPTRAKSPKLGRHKSSSGDSDGSTGRSCRSARLSLDETKTNNNSTPPSQNPKKSQRKSLPKLPSEKSNTLLESEERPLDNQIPNSDETPEFVAKPDEIESMVEEREGKAVIQFSENKEGESETEVSEPVVVPEDEPATEKC</sequence>
<dbReference type="OMA" id="NNPVKGH"/>
<feature type="compositionally biased region" description="Low complexity" evidence="6">
    <location>
        <begin position="335"/>
        <end position="348"/>
    </location>
</feature>
<feature type="region of interest" description="Disordered" evidence="6">
    <location>
        <begin position="1"/>
        <end position="245"/>
    </location>
</feature>
<evidence type="ECO:0000256" key="2">
    <source>
        <dbReference type="ARBA" id="ARBA00005885"/>
    </source>
</evidence>
<protein>
    <recommendedName>
        <fullName evidence="7">TPX2 C-terminal domain-containing protein</fullName>
    </recommendedName>
</protein>
<dbReference type="PANTHER" id="PTHR31358:SF29">
    <property type="entry name" value="PROTEIN WVD2-LIKE 5-RELATED"/>
    <property type="match status" value="1"/>
</dbReference>
<feature type="compositionally biased region" description="Polar residues" evidence="6">
    <location>
        <begin position="162"/>
        <end position="195"/>
    </location>
</feature>
<evidence type="ECO:0000256" key="3">
    <source>
        <dbReference type="ARBA" id="ARBA00022490"/>
    </source>
</evidence>
<comment type="similarity">
    <text evidence="2">Belongs to the TPX2 family.</text>
</comment>
<keyword evidence="4" id="KW-0493">Microtubule</keyword>
<accession>W1P7U8</accession>
<feature type="compositionally biased region" description="Low complexity" evidence="6">
    <location>
        <begin position="75"/>
        <end position="87"/>
    </location>
</feature>
<name>W1P7U8_AMBTC</name>
<comment type="subcellular location">
    <subcellularLocation>
        <location evidence="1">Cytoplasm</location>
        <location evidence="1">Cytoskeleton</location>
    </subcellularLocation>
</comment>
<keyword evidence="5" id="KW-0206">Cytoskeleton</keyword>
<evidence type="ECO:0000256" key="5">
    <source>
        <dbReference type="ARBA" id="ARBA00023212"/>
    </source>
</evidence>
<evidence type="ECO:0000256" key="1">
    <source>
        <dbReference type="ARBA" id="ARBA00004245"/>
    </source>
</evidence>
<dbReference type="Pfam" id="PF06886">
    <property type="entry name" value="TPX2"/>
    <property type="match status" value="1"/>
</dbReference>
<keyword evidence="9" id="KW-1185">Reference proteome</keyword>